<evidence type="ECO:0000313" key="2">
    <source>
        <dbReference type="Ensembl" id="ENSMMMP00000009512.1"/>
    </source>
</evidence>
<dbReference type="GO" id="GO:0051787">
    <property type="term" value="F:misfolded protein binding"/>
    <property type="evidence" value="ECO:0007669"/>
    <property type="project" value="TreeGrafter"/>
</dbReference>
<dbReference type="GO" id="GO:0015035">
    <property type="term" value="F:protein-disulfide reductase activity"/>
    <property type="evidence" value="ECO:0007669"/>
    <property type="project" value="TreeGrafter"/>
</dbReference>
<dbReference type="InterPro" id="IPR036249">
    <property type="entry name" value="Thioredoxin-like_sf"/>
</dbReference>
<feature type="domain" description="Thioredoxin" evidence="1">
    <location>
        <begin position="3"/>
        <end position="60"/>
    </location>
</feature>
<dbReference type="GO" id="GO:0005788">
    <property type="term" value="C:endoplasmic reticulum lumen"/>
    <property type="evidence" value="ECO:0007669"/>
    <property type="project" value="TreeGrafter"/>
</dbReference>
<sequence>MVKGKVKAGKVDCQAYAQTCQKAGIKAYPTVKFYSYERTKKNIWEEQVNARDAKTIAAFIHGKLETLQNQGKRNKDEL</sequence>
<protein>
    <recommendedName>
        <fullName evidence="1">Thioredoxin domain-containing protein</fullName>
    </recommendedName>
</protein>
<organism evidence="2 3">
    <name type="scientific">Marmota marmota marmota</name>
    <name type="common">Alpine marmot</name>
    <dbReference type="NCBI Taxonomy" id="9994"/>
    <lineage>
        <taxon>Eukaryota</taxon>
        <taxon>Metazoa</taxon>
        <taxon>Chordata</taxon>
        <taxon>Craniata</taxon>
        <taxon>Vertebrata</taxon>
        <taxon>Euteleostomi</taxon>
        <taxon>Mammalia</taxon>
        <taxon>Eutheria</taxon>
        <taxon>Euarchontoglires</taxon>
        <taxon>Glires</taxon>
        <taxon>Rodentia</taxon>
        <taxon>Sciuromorpha</taxon>
        <taxon>Sciuridae</taxon>
        <taxon>Xerinae</taxon>
        <taxon>Marmotini</taxon>
        <taxon>Marmota</taxon>
    </lineage>
</organism>
<dbReference type="GeneTree" id="ENSGT00940000180614"/>
<reference evidence="2" key="1">
    <citation type="submission" date="2025-08" db="UniProtKB">
        <authorList>
            <consortium name="Ensembl"/>
        </authorList>
    </citation>
    <scope>IDENTIFICATION</scope>
</reference>
<dbReference type="SUPFAM" id="SSF52833">
    <property type="entry name" value="Thioredoxin-like"/>
    <property type="match status" value="1"/>
</dbReference>
<dbReference type="GO" id="GO:0036498">
    <property type="term" value="P:IRE1-mediated unfolded protein response"/>
    <property type="evidence" value="ECO:0007669"/>
    <property type="project" value="TreeGrafter"/>
</dbReference>
<dbReference type="Pfam" id="PF00085">
    <property type="entry name" value="Thioredoxin"/>
    <property type="match status" value="1"/>
</dbReference>
<dbReference type="InterPro" id="IPR013766">
    <property type="entry name" value="Thioredoxin_domain"/>
</dbReference>
<dbReference type="Proteomes" id="UP000694407">
    <property type="component" value="Unplaced"/>
</dbReference>
<evidence type="ECO:0000313" key="3">
    <source>
        <dbReference type="Proteomes" id="UP000694407"/>
    </source>
</evidence>
<dbReference type="InterPro" id="IPR052460">
    <property type="entry name" value="ER_disulfide_reductase"/>
</dbReference>
<proteinExistence type="predicted"/>
<dbReference type="PANTHER" id="PTHR44340:SF1">
    <property type="entry name" value="DNAJ HOMOLOG SUBFAMILY C MEMBER 10"/>
    <property type="match status" value="1"/>
</dbReference>
<reference evidence="2" key="2">
    <citation type="submission" date="2025-09" db="UniProtKB">
        <authorList>
            <consortium name="Ensembl"/>
        </authorList>
    </citation>
    <scope>IDENTIFICATION</scope>
</reference>
<keyword evidence="3" id="KW-1185">Reference proteome</keyword>
<dbReference type="PANTHER" id="PTHR44340">
    <property type="entry name" value="DNAJ HOMOLOG SUBFAMILY C MEMBER 10"/>
    <property type="match status" value="1"/>
</dbReference>
<accession>A0A8C5Z7C1</accession>
<dbReference type="AlphaFoldDB" id="A0A8C5Z7C1"/>
<dbReference type="Gene3D" id="3.40.30.10">
    <property type="entry name" value="Glutaredoxin"/>
    <property type="match status" value="1"/>
</dbReference>
<evidence type="ECO:0000259" key="1">
    <source>
        <dbReference type="Pfam" id="PF00085"/>
    </source>
</evidence>
<dbReference type="GO" id="GO:0016671">
    <property type="term" value="F:oxidoreductase activity, acting on a sulfur group of donors, disulfide as acceptor"/>
    <property type="evidence" value="ECO:0007669"/>
    <property type="project" value="TreeGrafter"/>
</dbReference>
<name>A0A8C5Z7C1_MARMA</name>
<dbReference type="Ensembl" id="ENSMMMT00000010850.1">
    <property type="protein sequence ID" value="ENSMMMP00000009512.1"/>
    <property type="gene ID" value="ENSMMMG00000008493.1"/>
</dbReference>